<protein>
    <recommendedName>
        <fullName evidence="3">Type II secretion system protein GspE N-terminal domain-containing protein</fullName>
    </recommendedName>
</protein>
<dbReference type="AlphaFoldDB" id="A0A1J1LN09"/>
<dbReference type="InterPro" id="IPR037257">
    <property type="entry name" value="T2SS_E_N_sf"/>
</dbReference>
<reference evidence="2" key="1">
    <citation type="submission" date="2015-10" db="EMBL/GenBank/DDBJ databases">
        <authorList>
            <person name="Regsiter A."/>
            <person name="william w."/>
        </authorList>
    </citation>
    <scope>NUCLEOTIDE SEQUENCE [LARGE SCALE GENOMIC DNA]</scope>
</reference>
<dbReference type="EMBL" id="CZDF01000156">
    <property type="protein sequence ID" value="CUR33324.1"/>
    <property type="molecule type" value="Genomic_DNA"/>
</dbReference>
<proteinExistence type="predicted"/>
<organism evidence="1 2">
    <name type="scientific">Planktothrix tepida PCC 9214</name>
    <dbReference type="NCBI Taxonomy" id="671072"/>
    <lineage>
        <taxon>Bacteria</taxon>
        <taxon>Bacillati</taxon>
        <taxon>Cyanobacteriota</taxon>
        <taxon>Cyanophyceae</taxon>
        <taxon>Oscillatoriophycideae</taxon>
        <taxon>Oscillatoriales</taxon>
        <taxon>Microcoleaceae</taxon>
        <taxon>Planktothrix</taxon>
    </lineage>
</organism>
<dbReference type="RefSeq" id="WP_072719937.1">
    <property type="nucleotide sequence ID" value="NZ_LN889802.1"/>
</dbReference>
<evidence type="ECO:0000313" key="2">
    <source>
        <dbReference type="Proteomes" id="UP000184315"/>
    </source>
</evidence>
<name>A0A1J1LN09_9CYAN</name>
<evidence type="ECO:0000313" key="1">
    <source>
        <dbReference type="EMBL" id="CUR33324.1"/>
    </source>
</evidence>
<evidence type="ECO:0008006" key="3">
    <source>
        <dbReference type="Google" id="ProtNLM"/>
    </source>
</evidence>
<dbReference type="SUPFAM" id="SSF160246">
    <property type="entry name" value="EspE N-terminal domain-like"/>
    <property type="match status" value="1"/>
</dbReference>
<dbReference type="OrthoDB" id="574304at2"/>
<gene>
    <name evidence="1" type="ORF">PL9214500571</name>
</gene>
<accession>A0A1J1LN09</accession>
<sequence>MKIGEILVRRGLISSIQLEQAITVQGVCHLKLGELLVTEGWIQTTDLEQALLEQKWRQKGLWVID</sequence>
<dbReference type="STRING" id="671072.PL9214500571"/>
<dbReference type="Proteomes" id="UP000184315">
    <property type="component" value="Unassembled WGS sequence"/>
</dbReference>
<keyword evidence="2" id="KW-1185">Reference proteome</keyword>